<organism evidence="1">
    <name type="scientific">Rhizophora mucronata</name>
    <name type="common">Asiatic mangrove</name>
    <dbReference type="NCBI Taxonomy" id="61149"/>
    <lineage>
        <taxon>Eukaryota</taxon>
        <taxon>Viridiplantae</taxon>
        <taxon>Streptophyta</taxon>
        <taxon>Embryophyta</taxon>
        <taxon>Tracheophyta</taxon>
        <taxon>Spermatophyta</taxon>
        <taxon>Magnoliopsida</taxon>
        <taxon>eudicotyledons</taxon>
        <taxon>Gunneridae</taxon>
        <taxon>Pentapetalae</taxon>
        <taxon>rosids</taxon>
        <taxon>fabids</taxon>
        <taxon>Malpighiales</taxon>
        <taxon>Rhizophoraceae</taxon>
        <taxon>Rhizophora</taxon>
    </lineage>
</organism>
<dbReference type="AlphaFoldDB" id="A0A2P2MP87"/>
<protein>
    <submittedName>
        <fullName evidence="1">Uncharacterized protein</fullName>
    </submittedName>
</protein>
<name>A0A2P2MP87_RHIMU</name>
<accession>A0A2P2MP87</accession>
<reference evidence="1" key="1">
    <citation type="submission" date="2018-02" db="EMBL/GenBank/DDBJ databases">
        <title>Rhizophora mucronata_Transcriptome.</title>
        <authorList>
            <person name="Meera S.P."/>
            <person name="Sreeshan A."/>
            <person name="Augustine A."/>
        </authorList>
    </citation>
    <scope>NUCLEOTIDE SEQUENCE</scope>
    <source>
        <tissue evidence="1">Leaf</tissue>
    </source>
</reference>
<dbReference type="EMBL" id="GGEC01051543">
    <property type="protein sequence ID" value="MBX32027.1"/>
    <property type="molecule type" value="Transcribed_RNA"/>
</dbReference>
<proteinExistence type="predicted"/>
<evidence type="ECO:0000313" key="1">
    <source>
        <dbReference type="EMBL" id="MBX32027.1"/>
    </source>
</evidence>
<sequence>MPAITPPPSPVLEFNGR</sequence>